<dbReference type="InterPro" id="IPR001264">
    <property type="entry name" value="Glyco_trans_51"/>
</dbReference>
<proteinExistence type="predicted"/>
<evidence type="ECO:0000259" key="18">
    <source>
        <dbReference type="Pfam" id="PF00912"/>
    </source>
</evidence>
<dbReference type="InterPro" id="IPR012338">
    <property type="entry name" value="Beta-lactam/transpept-like"/>
</dbReference>
<keyword evidence="3" id="KW-0645">Protease</keyword>
<evidence type="ECO:0000259" key="17">
    <source>
        <dbReference type="Pfam" id="PF00905"/>
    </source>
</evidence>
<evidence type="ECO:0008006" key="21">
    <source>
        <dbReference type="Google" id="ProtNLM"/>
    </source>
</evidence>
<evidence type="ECO:0000256" key="1">
    <source>
        <dbReference type="ARBA" id="ARBA00022475"/>
    </source>
</evidence>
<evidence type="ECO:0000256" key="8">
    <source>
        <dbReference type="ARBA" id="ARBA00022960"/>
    </source>
</evidence>
<keyword evidence="8" id="KW-0133">Cell shape</keyword>
<sequence>MLRVFYTGFDLAVIGVLLLLAMLFYVRVYGETVVSRQAGKLVLDQSSVITDSEGNVLRRIPLPESGYRTMAQLEEMPALLIDTFLAVEDRRFYSHQGLDYTGILRAAINNTVNFRVTEGGSSITQQLARNLYLNRDKNMLRKLNEASIATALEKRLSKRDILQLYLNQIYMGRGQYGIKAAAEYYFGVSDLKKLEISQIAALAAIPKGPSIYNPAENNAVSEGRRELVLGIMQQRGLISPQQMVAARKQKYQPPEEAETEVAGASYIDAVLKEASRLTGKSREELQTGGYRIKTGMNTDIQKTLEQAFRNTDVFPPDGKNQQVEAAMVILNHHTGEIAAMMGGRNPQTGSLNRAIIDARQPGSAFKPIIDYGPALESGNFTPSSIVPDRKQSYGSYSPGNLNGVYRGQVSLNQALQQSINAPAVWLLKQVGICSARQFAGKLGLELPQEDNNLSIALGGLHNGVSPLKMAQAYSVFASGGMFNEAHTISSITNAHGRVLYKHVSSQRQVISARTAESMTFMLRNAVNQGTGKKARMNIPVAGKTGTTQAALPGVDSKANRDLWFVGYTLDWTAAIWMGFDRTDKDNYMTAGSGMAAALFSSVMNKAIAVRN</sequence>
<reference evidence="19 20" key="1">
    <citation type="submission" date="2016-10" db="EMBL/GenBank/DDBJ databases">
        <title>Paenibacillus species isolates.</title>
        <authorList>
            <person name="Beno S.M."/>
        </authorList>
    </citation>
    <scope>NUCLEOTIDE SEQUENCE [LARGE SCALE GENOMIC DNA]</scope>
    <source>
        <strain evidence="19 20">FSL H7-0744</strain>
    </source>
</reference>
<evidence type="ECO:0000256" key="12">
    <source>
        <dbReference type="ARBA" id="ARBA00023268"/>
    </source>
</evidence>
<dbReference type="SUPFAM" id="SSF56601">
    <property type="entry name" value="beta-lactamase/transpeptidase-like"/>
    <property type="match status" value="1"/>
</dbReference>
<feature type="domain" description="Glycosyl transferase family 51" evidence="18">
    <location>
        <begin position="54"/>
        <end position="232"/>
    </location>
</feature>
<dbReference type="Pfam" id="PF00905">
    <property type="entry name" value="Transpeptidase"/>
    <property type="match status" value="1"/>
</dbReference>
<organism evidence="19 20">
    <name type="scientific">Paenibacillus borealis</name>
    <dbReference type="NCBI Taxonomy" id="160799"/>
    <lineage>
        <taxon>Bacteria</taxon>
        <taxon>Bacillati</taxon>
        <taxon>Bacillota</taxon>
        <taxon>Bacilli</taxon>
        <taxon>Bacillales</taxon>
        <taxon>Paenibacillaceae</taxon>
        <taxon>Paenibacillus</taxon>
    </lineage>
</organism>
<evidence type="ECO:0000313" key="20">
    <source>
        <dbReference type="Proteomes" id="UP000187412"/>
    </source>
</evidence>
<keyword evidence="2" id="KW-0121">Carboxypeptidase</keyword>
<protein>
    <recommendedName>
        <fullName evidence="21">Penicillin-sensitive transpeptidase</fullName>
    </recommendedName>
</protein>
<keyword evidence="13" id="KW-0961">Cell wall biogenesis/degradation</keyword>
<comment type="catalytic activity">
    <reaction evidence="15">
        <text>[GlcNAc-(1-&gt;4)-Mur2Ac(oyl-L-Ala-gamma-D-Glu-L-Lys-D-Ala-D-Ala)](n)-di-trans,octa-cis-undecaprenyl diphosphate + beta-D-GlcNAc-(1-&gt;4)-Mur2Ac(oyl-L-Ala-gamma-D-Glu-L-Lys-D-Ala-D-Ala)-di-trans,octa-cis-undecaprenyl diphosphate = [GlcNAc-(1-&gt;4)-Mur2Ac(oyl-L-Ala-gamma-D-Glu-L-Lys-D-Ala-D-Ala)](n+1)-di-trans,octa-cis-undecaprenyl diphosphate + di-trans,octa-cis-undecaprenyl diphosphate + H(+)</text>
        <dbReference type="Rhea" id="RHEA:23708"/>
        <dbReference type="Rhea" id="RHEA-COMP:9602"/>
        <dbReference type="Rhea" id="RHEA-COMP:9603"/>
        <dbReference type="ChEBI" id="CHEBI:15378"/>
        <dbReference type="ChEBI" id="CHEBI:58405"/>
        <dbReference type="ChEBI" id="CHEBI:60033"/>
        <dbReference type="ChEBI" id="CHEBI:78435"/>
        <dbReference type="EC" id="2.4.99.28"/>
    </reaction>
</comment>
<keyword evidence="9" id="KW-0573">Peptidoglycan synthesis</keyword>
<evidence type="ECO:0000256" key="5">
    <source>
        <dbReference type="ARBA" id="ARBA00022679"/>
    </source>
</evidence>
<dbReference type="EMBL" id="MPTB01000051">
    <property type="protein sequence ID" value="OMD40542.1"/>
    <property type="molecule type" value="Genomic_DNA"/>
</dbReference>
<evidence type="ECO:0000256" key="13">
    <source>
        <dbReference type="ARBA" id="ARBA00023316"/>
    </source>
</evidence>
<gene>
    <name evidence="19" type="ORF">BSK56_28555</name>
</gene>
<keyword evidence="10 16" id="KW-1133">Transmembrane helix</keyword>
<accession>A0ABX3H0F6</accession>
<dbReference type="Gene3D" id="3.40.710.10">
    <property type="entry name" value="DD-peptidase/beta-lactamase superfamily"/>
    <property type="match status" value="1"/>
</dbReference>
<feature type="transmembrane region" description="Helical" evidence="16">
    <location>
        <begin position="6"/>
        <end position="26"/>
    </location>
</feature>
<comment type="catalytic activity">
    <reaction evidence="14">
        <text>Preferential cleavage: (Ac)2-L-Lys-D-Ala-|-D-Ala. Also transpeptidation of peptidyl-alanyl moieties that are N-acyl substituents of D-alanine.</text>
        <dbReference type="EC" id="3.4.16.4"/>
    </reaction>
</comment>
<evidence type="ECO:0000256" key="15">
    <source>
        <dbReference type="ARBA" id="ARBA00049902"/>
    </source>
</evidence>
<keyword evidence="12" id="KW-0511">Multifunctional enzyme</keyword>
<dbReference type="PANTHER" id="PTHR32282:SF32">
    <property type="entry name" value="PENICILLIN-BINDING PROTEIN 2A"/>
    <property type="match status" value="1"/>
</dbReference>
<dbReference type="SUPFAM" id="SSF53955">
    <property type="entry name" value="Lysozyme-like"/>
    <property type="match status" value="1"/>
</dbReference>
<keyword evidence="11 16" id="KW-0472">Membrane</keyword>
<keyword evidence="7" id="KW-0378">Hydrolase</keyword>
<evidence type="ECO:0000256" key="7">
    <source>
        <dbReference type="ARBA" id="ARBA00022801"/>
    </source>
</evidence>
<evidence type="ECO:0000256" key="9">
    <source>
        <dbReference type="ARBA" id="ARBA00022984"/>
    </source>
</evidence>
<keyword evidence="1" id="KW-1003">Cell membrane</keyword>
<dbReference type="Gene3D" id="1.10.3810.10">
    <property type="entry name" value="Biosynthetic peptidoglycan transglycosylase-like"/>
    <property type="match status" value="1"/>
</dbReference>
<dbReference type="InterPro" id="IPR001460">
    <property type="entry name" value="PCN-bd_Tpept"/>
</dbReference>
<comment type="caution">
    <text evidence="19">The sequence shown here is derived from an EMBL/GenBank/DDBJ whole genome shotgun (WGS) entry which is preliminary data.</text>
</comment>
<dbReference type="InterPro" id="IPR036950">
    <property type="entry name" value="PBP_transglycosylase"/>
</dbReference>
<evidence type="ECO:0000313" key="19">
    <source>
        <dbReference type="EMBL" id="OMD40542.1"/>
    </source>
</evidence>
<dbReference type="Pfam" id="PF00912">
    <property type="entry name" value="Transgly"/>
    <property type="match status" value="1"/>
</dbReference>
<keyword evidence="6 16" id="KW-0812">Transmembrane</keyword>
<evidence type="ECO:0000256" key="4">
    <source>
        <dbReference type="ARBA" id="ARBA00022676"/>
    </source>
</evidence>
<keyword evidence="20" id="KW-1185">Reference proteome</keyword>
<keyword evidence="5" id="KW-0808">Transferase</keyword>
<evidence type="ECO:0000256" key="14">
    <source>
        <dbReference type="ARBA" id="ARBA00034000"/>
    </source>
</evidence>
<dbReference type="Proteomes" id="UP000187412">
    <property type="component" value="Unassembled WGS sequence"/>
</dbReference>
<evidence type="ECO:0000256" key="10">
    <source>
        <dbReference type="ARBA" id="ARBA00022989"/>
    </source>
</evidence>
<dbReference type="PANTHER" id="PTHR32282">
    <property type="entry name" value="BINDING PROTEIN TRANSPEPTIDASE, PUTATIVE-RELATED"/>
    <property type="match status" value="1"/>
</dbReference>
<evidence type="ECO:0000256" key="6">
    <source>
        <dbReference type="ARBA" id="ARBA00022692"/>
    </source>
</evidence>
<evidence type="ECO:0000256" key="16">
    <source>
        <dbReference type="SAM" id="Phobius"/>
    </source>
</evidence>
<evidence type="ECO:0000256" key="11">
    <source>
        <dbReference type="ARBA" id="ARBA00023136"/>
    </source>
</evidence>
<name>A0ABX3H0F6_PAEBO</name>
<evidence type="ECO:0000256" key="3">
    <source>
        <dbReference type="ARBA" id="ARBA00022670"/>
    </source>
</evidence>
<dbReference type="InterPro" id="IPR050396">
    <property type="entry name" value="Glycosyltr_51/Transpeptidase"/>
</dbReference>
<keyword evidence="4" id="KW-0328">Glycosyltransferase</keyword>
<evidence type="ECO:0000256" key="2">
    <source>
        <dbReference type="ARBA" id="ARBA00022645"/>
    </source>
</evidence>
<feature type="domain" description="Penicillin-binding protein transpeptidase" evidence="17">
    <location>
        <begin position="326"/>
        <end position="603"/>
    </location>
</feature>
<dbReference type="InterPro" id="IPR023346">
    <property type="entry name" value="Lysozyme-like_dom_sf"/>
</dbReference>
<dbReference type="NCBIfam" id="TIGR02074">
    <property type="entry name" value="PBP_1a_fam"/>
    <property type="match status" value="1"/>
</dbReference>